<sequence length="98" mass="11024">MGETPYWLTYGIDSIISIKIGVPSQRRSSFDPSKNLSSLKVNLDLVKEVKKQAYIRQELVDNEQPIDITPRSGLEILTKTISYSGGPEMQGRRKKIGN</sequence>
<keyword evidence="2" id="KW-1185">Reference proteome</keyword>
<dbReference type="OrthoDB" id="1739513at2759"/>
<reference evidence="1" key="1">
    <citation type="submission" date="2018-05" db="EMBL/GenBank/DDBJ databases">
        <title>Draft genome of Mucuna pruriens seed.</title>
        <authorList>
            <person name="Nnadi N.E."/>
            <person name="Vos R."/>
            <person name="Hasami M.H."/>
            <person name="Devisetty U.K."/>
            <person name="Aguiy J.C."/>
        </authorList>
    </citation>
    <scope>NUCLEOTIDE SEQUENCE [LARGE SCALE GENOMIC DNA]</scope>
    <source>
        <strain evidence="1">JCA_2017</strain>
    </source>
</reference>
<proteinExistence type="predicted"/>
<gene>
    <name evidence="1" type="ORF">CR513_59773</name>
</gene>
<comment type="caution">
    <text evidence="1">The sequence shown here is derived from an EMBL/GenBank/DDBJ whole genome shotgun (WGS) entry which is preliminary data.</text>
</comment>
<dbReference type="Proteomes" id="UP000257109">
    <property type="component" value="Unassembled WGS sequence"/>
</dbReference>
<accession>A0A371E7E0</accession>
<evidence type="ECO:0000313" key="1">
    <source>
        <dbReference type="EMBL" id="RDX61948.1"/>
    </source>
</evidence>
<dbReference type="EMBL" id="QJKJ01015787">
    <property type="protein sequence ID" value="RDX61948.1"/>
    <property type="molecule type" value="Genomic_DNA"/>
</dbReference>
<evidence type="ECO:0000313" key="2">
    <source>
        <dbReference type="Proteomes" id="UP000257109"/>
    </source>
</evidence>
<protein>
    <submittedName>
        <fullName evidence="1">Uncharacterized protein</fullName>
    </submittedName>
</protein>
<feature type="non-terminal residue" evidence="1">
    <location>
        <position position="1"/>
    </location>
</feature>
<name>A0A371E7E0_MUCPR</name>
<organism evidence="1 2">
    <name type="scientific">Mucuna pruriens</name>
    <name type="common">Velvet bean</name>
    <name type="synonym">Dolichos pruriens</name>
    <dbReference type="NCBI Taxonomy" id="157652"/>
    <lineage>
        <taxon>Eukaryota</taxon>
        <taxon>Viridiplantae</taxon>
        <taxon>Streptophyta</taxon>
        <taxon>Embryophyta</taxon>
        <taxon>Tracheophyta</taxon>
        <taxon>Spermatophyta</taxon>
        <taxon>Magnoliopsida</taxon>
        <taxon>eudicotyledons</taxon>
        <taxon>Gunneridae</taxon>
        <taxon>Pentapetalae</taxon>
        <taxon>rosids</taxon>
        <taxon>fabids</taxon>
        <taxon>Fabales</taxon>
        <taxon>Fabaceae</taxon>
        <taxon>Papilionoideae</taxon>
        <taxon>50 kb inversion clade</taxon>
        <taxon>NPAAA clade</taxon>
        <taxon>indigoferoid/millettioid clade</taxon>
        <taxon>Phaseoleae</taxon>
        <taxon>Mucuna</taxon>
    </lineage>
</organism>
<dbReference type="AlphaFoldDB" id="A0A371E7E0"/>